<dbReference type="Proteomes" id="UP000887159">
    <property type="component" value="Unassembled WGS sequence"/>
</dbReference>
<gene>
    <name evidence="2" type="ORF">TNCV_4293951</name>
</gene>
<protein>
    <submittedName>
        <fullName evidence="2">Uncharacterized protein</fullName>
    </submittedName>
</protein>
<sequence length="117" mass="12725">MSRSGGQSEARPSVFKSLSKLGTRSSTHYSRDERGSSVTELIPLVAVPASNKWGCGSPVVKVSDHGKHVMSSCPVPLKTRRVEKRCTLKLSRAQTYSHWCGRLVRRVGTSSGVVLIT</sequence>
<organism evidence="2 3">
    <name type="scientific">Trichonephila clavipes</name>
    <name type="common">Golden silk orbweaver</name>
    <name type="synonym">Nephila clavipes</name>
    <dbReference type="NCBI Taxonomy" id="2585209"/>
    <lineage>
        <taxon>Eukaryota</taxon>
        <taxon>Metazoa</taxon>
        <taxon>Ecdysozoa</taxon>
        <taxon>Arthropoda</taxon>
        <taxon>Chelicerata</taxon>
        <taxon>Arachnida</taxon>
        <taxon>Araneae</taxon>
        <taxon>Araneomorphae</taxon>
        <taxon>Entelegynae</taxon>
        <taxon>Araneoidea</taxon>
        <taxon>Nephilidae</taxon>
        <taxon>Trichonephila</taxon>
    </lineage>
</organism>
<evidence type="ECO:0000313" key="2">
    <source>
        <dbReference type="EMBL" id="GFX94350.1"/>
    </source>
</evidence>
<accession>A0A8X6RPZ4</accession>
<feature type="region of interest" description="Disordered" evidence="1">
    <location>
        <begin position="1"/>
        <end position="36"/>
    </location>
</feature>
<dbReference type="AlphaFoldDB" id="A0A8X6RPZ4"/>
<evidence type="ECO:0000313" key="3">
    <source>
        <dbReference type="Proteomes" id="UP000887159"/>
    </source>
</evidence>
<keyword evidence="3" id="KW-1185">Reference proteome</keyword>
<comment type="caution">
    <text evidence="2">The sequence shown here is derived from an EMBL/GenBank/DDBJ whole genome shotgun (WGS) entry which is preliminary data.</text>
</comment>
<dbReference type="EMBL" id="BMAU01021177">
    <property type="protein sequence ID" value="GFX94350.1"/>
    <property type="molecule type" value="Genomic_DNA"/>
</dbReference>
<reference evidence="2" key="1">
    <citation type="submission" date="2020-08" db="EMBL/GenBank/DDBJ databases">
        <title>Multicomponent nature underlies the extraordinary mechanical properties of spider dragline silk.</title>
        <authorList>
            <person name="Kono N."/>
            <person name="Nakamura H."/>
            <person name="Mori M."/>
            <person name="Yoshida Y."/>
            <person name="Ohtoshi R."/>
            <person name="Malay A.D."/>
            <person name="Moran D.A.P."/>
            <person name="Tomita M."/>
            <person name="Numata K."/>
            <person name="Arakawa K."/>
        </authorList>
    </citation>
    <scope>NUCLEOTIDE SEQUENCE</scope>
</reference>
<proteinExistence type="predicted"/>
<evidence type="ECO:0000256" key="1">
    <source>
        <dbReference type="SAM" id="MobiDB-lite"/>
    </source>
</evidence>
<name>A0A8X6RPZ4_TRICX</name>